<dbReference type="Proteomes" id="UP001297092">
    <property type="component" value="Unassembled WGS sequence"/>
</dbReference>
<name>A0ABS5S0C6_9FLAO</name>
<gene>
    <name evidence="1" type="ORF">KIV10_00595</name>
</gene>
<dbReference type="Pfam" id="PF05635">
    <property type="entry name" value="23S_rRNA_IVP"/>
    <property type="match status" value="1"/>
</dbReference>
<dbReference type="Gene3D" id="1.20.1440.60">
    <property type="entry name" value="23S rRNA-intervening sequence"/>
    <property type="match status" value="1"/>
</dbReference>
<keyword evidence="2" id="KW-1185">Reference proteome</keyword>
<dbReference type="NCBIfam" id="TIGR02436">
    <property type="entry name" value="four helix bundle protein"/>
    <property type="match status" value="1"/>
</dbReference>
<proteinExistence type="predicted"/>
<dbReference type="CDD" id="cd16377">
    <property type="entry name" value="23S_rRNA_IVP_like"/>
    <property type="match status" value="1"/>
</dbReference>
<dbReference type="RefSeq" id="WP_214111545.1">
    <property type="nucleotide sequence ID" value="NZ_JAHCTB010000001.1"/>
</dbReference>
<dbReference type="SUPFAM" id="SSF158446">
    <property type="entry name" value="IVS-encoded protein-like"/>
    <property type="match status" value="1"/>
</dbReference>
<dbReference type="PANTHER" id="PTHR38471">
    <property type="entry name" value="FOUR HELIX BUNDLE PROTEIN"/>
    <property type="match status" value="1"/>
</dbReference>
<evidence type="ECO:0000313" key="1">
    <source>
        <dbReference type="EMBL" id="MBT0606667.1"/>
    </source>
</evidence>
<dbReference type="InterPro" id="IPR012657">
    <property type="entry name" value="23S_rRNA-intervening_sequence"/>
</dbReference>
<dbReference type="NCBIfam" id="NF008911">
    <property type="entry name" value="PRK12275.1-2"/>
    <property type="match status" value="1"/>
</dbReference>
<reference evidence="1 2" key="1">
    <citation type="submission" date="2021-05" db="EMBL/GenBank/DDBJ databases">
        <title>Aequorivita echinoideorum JCM 30378 genome.</title>
        <authorList>
            <person name="Zhang H."/>
            <person name="Li C."/>
        </authorList>
    </citation>
    <scope>NUCLEOTIDE SEQUENCE [LARGE SCALE GENOMIC DNA]</scope>
    <source>
        <strain evidence="1 2">JCM30378</strain>
    </source>
</reference>
<accession>A0ABS5S0C6</accession>
<comment type="caution">
    <text evidence="1">The sequence shown here is derived from an EMBL/GenBank/DDBJ whole genome shotgun (WGS) entry which is preliminary data.</text>
</comment>
<dbReference type="EMBL" id="JAHCTB010000001">
    <property type="protein sequence ID" value="MBT0606667.1"/>
    <property type="molecule type" value="Genomic_DNA"/>
</dbReference>
<protein>
    <submittedName>
        <fullName evidence="1">Four helix bundle protein</fullName>
    </submittedName>
</protein>
<evidence type="ECO:0000313" key="2">
    <source>
        <dbReference type="Proteomes" id="UP001297092"/>
    </source>
</evidence>
<dbReference type="PANTHER" id="PTHR38471:SF2">
    <property type="entry name" value="FOUR HELIX BUNDLE PROTEIN"/>
    <property type="match status" value="1"/>
</dbReference>
<sequence>MEYRDLDVWKFSRELVNSTYELTKSFPKEELYGLTNQIRRCAVSIPSNIAEGCGRRTSKDTIQFLYISRGSLYELETQLFLALDQDFINKSQLNEINTQIESCKKLLNGFIKYYKKL</sequence>
<dbReference type="InterPro" id="IPR036583">
    <property type="entry name" value="23S_rRNA_IVS_sf"/>
</dbReference>
<organism evidence="1 2">
    <name type="scientific">Aequorivita echinoideorum</name>
    <dbReference type="NCBI Taxonomy" id="1549647"/>
    <lineage>
        <taxon>Bacteria</taxon>
        <taxon>Pseudomonadati</taxon>
        <taxon>Bacteroidota</taxon>
        <taxon>Flavobacteriia</taxon>
        <taxon>Flavobacteriales</taxon>
        <taxon>Flavobacteriaceae</taxon>
        <taxon>Aequorivita</taxon>
    </lineage>
</organism>